<accession>A0ABQ4WXE4</accession>
<feature type="region of interest" description="Disordered" evidence="1">
    <location>
        <begin position="411"/>
        <end position="436"/>
    </location>
</feature>
<proteinExistence type="predicted"/>
<feature type="compositionally biased region" description="Basic and acidic residues" evidence="1">
    <location>
        <begin position="280"/>
        <end position="289"/>
    </location>
</feature>
<organism evidence="2 3">
    <name type="scientific">Tanacetum coccineum</name>
    <dbReference type="NCBI Taxonomy" id="301880"/>
    <lineage>
        <taxon>Eukaryota</taxon>
        <taxon>Viridiplantae</taxon>
        <taxon>Streptophyta</taxon>
        <taxon>Embryophyta</taxon>
        <taxon>Tracheophyta</taxon>
        <taxon>Spermatophyta</taxon>
        <taxon>Magnoliopsida</taxon>
        <taxon>eudicotyledons</taxon>
        <taxon>Gunneridae</taxon>
        <taxon>Pentapetalae</taxon>
        <taxon>asterids</taxon>
        <taxon>campanulids</taxon>
        <taxon>Asterales</taxon>
        <taxon>Asteraceae</taxon>
        <taxon>Asteroideae</taxon>
        <taxon>Anthemideae</taxon>
        <taxon>Anthemidinae</taxon>
        <taxon>Tanacetum</taxon>
    </lineage>
</organism>
<name>A0ABQ4WXE4_9ASTR</name>
<reference evidence="2" key="1">
    <citation type="journal article" date="2022" name="Int. J. Mol. Sci.">
        <title>Draft Genome of Tanacetum Coccineum: Genomic Comparison of Closely Related Tanacetum-Family Plants.</title>
        <authorList>
            <person name="Yamashiro T."/>
            <person name="Shiraishi A."/>
            <person name="Nakayama K."/>
            <person name="Satake H."/>
        </authorList>
    </citation>
    <scope>NUCLEOTIDE SEQUENCE</scope>
</reference>
<sequence length="436" mass="49338">MFIDSQFTWDYDSQMTEKYFAEYTLIEVQQFRDSLIQHMKSVKKSIDKRAQLKRQYDRRVNKRPMQMQESKVVSSKAVDASLFVTECRGTKSDEHITRSSSGTYITQAVDADIRPVNDQVPFAEVHLIALHNVLANEQQYIDQSEPSYNTYLLEKGDSNTTPDSTNMSHRGERLTRMLNKIKVNSHAKVQSPKTRNINKPIEPKSHTQKPGRQIAIGQRFSLNKYSVVREKLNTPRSCLMWIPTGRIFKTASLRWIPTRKMFTDSTTKCRYICTIQNRKDSDNGAEKTDNSQNKGLVPNSVPAAPYVPPTNKDLEILFQAMFDEYLEPPRIERQVSPAPAVQVLVSSTGTPSSTTIDQDAPSKSHSLSSSALQSPRLHQGVAAESPLMEDTPFAPIDNDHFINVFAPDPSLKASSSKDLSSTESPYVSQTLHHLRK</sequence>
<feature type="region of interest" description="Disordered" evidence="1">
    <location>
        <begin position="280"/>
        <end position="305"/>
    </location>
</feature>
<feature type="region of interest" description="Disordered" evidence="1">
    <location>
        <begin position="347"/>
        <end position="378"/>
    </location>
</feature>
<keyword evidence="3" id="KW-1185">Reference proteome</keyword>
<feature type="compositionally biased region" description="Polar residues" evidence="1">
    <location>
        <begin position="422"/>
        <end position="436"/>
    </location>
</feature>
<comment type="caution">
    <text evidence="2">The sequence shown here is derived from an EMBL/GenBank/DDBJ whole genome shotgun (WGS) entry which is preliminary data.</text>
</comment>
<evidence type="ECO:0000256" key="1">
    <source>
        <dbReference type="SAM" id="MobiDB-lite"/>
    </source>
</evidence>
<feature type="compositionally biased region" description="Polar residues" evidence="1">
    <location>
        <begin position="347"/>
        <end position="357"/>
    </location>
</feature>
<feature type="compositionally biased region" description="Low complexity" evidence="1">
    <location>
        <begin position="411"/>
        <end position="421"/>
    </location>
</feature>
<reference evidence="2" key="2">
    <citation type="submission" date="2022-01" db="EMBL/GenBank/DDBJ databases">
        <authorList>
            <person name="Yamashiro T."/>
            <person name="Shiraishi A."/>
            <person name="Satake H."/>
            <person name="Nakayama K."/>
        </authorList>
    </citation>
    <scope>NUCLEOTIDE SEQUENCE</scope>
</reference>
<evidence type="ECO:0000313" key="2">
    <source>
        <dbReference type="EMBL" id="GJS57488.1"/>
    </source>
</evidence>
<protein>
    <submittedName>
        <fullName evidence="2">Uncharacterized protein</fullName>
    </submittedName>
</protein>
<evidence type="ECO:0000313" key="3">
    <source>
        <dbReference type="Proteomes" id="UP001151760"/>
    </source>
</evidence>
<dbReference type="EMBL" id="BQNB010009009">
    <property type="protein sequence ID" value="GJS57488.1"/>
    <property type="molecule type" value="Genomic_DNA"/>
</dbReference>
<feature type="region of interest" description="Disordered" evidence="1">
    <location>
        <begin position="184"/>
        <end position="214"/>
    </location>
</feature>
<dbReference type="Proteomes" id="UP001151760">
    <property type="component" value="Unassembled WGS sequence"/>
</dbReference>
<gene>
    <name evidence="2" type="ORF">Tco_0652272</name>
</gene>
<feature type="compositionally biased region" description="Polar residues" evidence="1">
    <location>
        <begin position="187"/>
        <end position="197"/>
    </location>
</feature>
<feature type="compositionally biased region" description="Low complexity" evidence="1">
    <location>
        <begin position="363"/>
        <end position="377"/>
    </location>
</feature>